<keyword evidence="7 10" id="KW-0067">ATP-binding</keyword>
<evidence type="ECO:0000256" key="9">
    <source>
        <dbReference type="ARBA" id="ARBA00032554"/>
    </source>
</evidence>
<reference evidence="13 14" key="1">
    <citation type="submission" date="2020-08" db="EMBL/GenBank/DDBJ databases">
        <title>Genomic Encyclopedia of Type Strains, Phase IV (KMG-IV): sequencing the most valuable type-strain genomes for metagenomic binning, comparative biology and taxonomic classification.</title>
        <authorList>
            <person name="Goeker M."/>
        </authorList>
    </citation>
    <scope>NUCLEOTIDE SEQUENCE [LARGE SCALE GENOMIC DNA]</scope>
    <source>
        <strain evidence="13 14">DSM 100044</strain>
    </source>
</reference>
<dbReference type="EC" id="2.7.1.148" evidence="2 10"/>
<dbReference type="InterPro" id="IPR036554">
    <property type="entry name" value="GHMP_kinase_C_sf"/>
</dbReference>
<dbReference type="Gene3D" id="3.30.230.10">
    <property type="match status" value="1"/>
</dbReference>
<comment type="caution">
    <text evidence="13">The sequence shown here is derived from an EMBL/GenBank/DDBJ whole genome shotgun (WGS) entry which is preliminary data.</text>
</comment>
<dbReference type="InterPro" id="IPR013750">
    <property type="entry name" value="GHMP_kinase_C_dom"/>
</dbReference>
<dbReference type="InterPro" id="IPR020568">
    <property type="entry name" value="Ribosomal_Su5_D2-typ_SF"/>
</dbReference>
<evidence type="ECO:0000256" key="5">
    <source>
        <dbReference type="ARBA" id="ARBA00022741"/>
    </source>
</evidence>
<evidence type="ECO:0000256" key="3">
    <source>
        <dbReference type="ARBA" id="ARBA00017473"/>
    </source>
</evidence>
<dbReference type="SUPFAM" id="SSF55060">
    <property type="entry name" value="GHMP Kinase, C-terminal domain"/>
    <property type="match status" value="1"/>
</dbReference>
<dbReference type="Pfam" id="PF08544">
    <property type="entry name" value="GHMP_kinases_C"/>
    <property type="match status" value="1"/>
</dbReference>
<feature type="binding site" evidence="10">
    <location>
        <begin position="115"/>
        <end position="125"/>
    </location>
    <ligand>
        <name>ATP</name>
        <dbReference type="ChEBI" id="CHEBI:30616"/>
    </ligand>
</feature>
<dbReference type="RefSeq" id="WP_184056284.1">
    <property type="nucleotide sequence ID" value="NZ_JACIJK010000004.1"/>
</dbReference>
<evidence type="ECO:0000256" key="6">
    <source>
        <dbReference type="ARBA" id="ARBA00022777"/>
    </source>
</evidence>
<dbReference type="GO" id="GO:0050515">
    <property type="term" value="F:4-(cytidine 5'-diphospho)-2-C-methyl-D-erythritol kinase activity"/>
    <property type="evidence" value="ECO:0007669"/>
    <property type="project" value="UniProtKB-UniRule"/>
</dbReference>
<dbReference type="GO" id="GO:0016114">
    <property type="term" value="P:terpenoid biosynthetic process"/>
    <property type="evidence" value="ECO:0007669"/>
    <property type="project" value="InterPro"/>
</dbReference>
<evidence type="ECO:0000256" key="2">
    <source>
        <dbReference type="ARBA" id="ARBA00012052"/>
    </source>
</evidence>
<dbReference type="InterPro" id="IPR014721">
    <property type="entry name" value="Ribsml_uS5_D2-typ_fold_subgr"/>
</dbReference>
<dbReference type="GO" id="GO:0005524">
    <property type="term" value="F:ATP binding"/>
    <property type="evidence" value="ECO:0007669"/>
    <property type="project" value="UniProtKB-UniRule"/>
</dbReference>
<proteinExistence type="inferred from homology"/>
<organism evidence="13 14">
    <name type="scientific">Sphingomonas aerophila</name>
    <dbReference type="NCBI Taxonomy" id="1344948"/>
    <lineage>
        <taxon>Bacteria</taxon>
        <taxon>Pseudomonadati</taxon>
        <taxon>Pseudomonadota</taxon>
        <taxon>Alphaproteobacteria</taxon>
        <taxon>Sphingomonadales</taxon>
        <taxon>Sphingomonadaceae</taxon>
        <taxon>Sphingomonas</taxon>
    </lineage>
</organism>
<gene>
    <name evidence="10" type="primary">ispE</name>
    <name evidence="13" type="ORF">FHS94_001551</name>
</gene>
<evidence type="ECO:0000256" key="8">
    <source>
        <dbReference type="ARBA" id="ARBA00023229"/>
    </source>
</evidence>
<evidence type="ECO:0000256" key="7">
    <source>
        <dbReference type="ARBA" id="ARBA00022840"/>
    </source>
</evidence>
<dbReference type="NCBIfam" id="NF011202">
    <property type="entry name" value="PRK14608.1"/>
    <property type="match status" value="1"/>
</dbReference>
<evidence type="ECO:0000313" key="13">
    <source>
        <dbReference type="EMBL" id="MBB5714715.1"/>
    </source>
</evidence>
<comment type="function">
    <text evidence="10">Catalyzes the phosphorylation of the position 2 hydroxy group of 4-diphosphocytidyl-2C-methyl-D-erythritol.</text>
</comment>
<sequence>MIIERAPAKINLALHVRRRRPDGYHDLETLFAFARDGDTVLVAPAEEWSLTITGPFAGALGSPAEVEAVSPRLVPATAGEAFAVPDNLIEKAANAFTRVFPDIPPQAITLDKHLPVASGIGGGSADAAATLRALARIAGVASGDPRLTAMARPLGADVPACLLGRTSIGTGAGEELAVIEGRPGIPLLLVNPGVAVSTAAVFRAWDGVDRGALRDGNLIERALAGRNDLAGPARLLAPLIGEVEELLAAAPGAILSRMSGSGATCFALFETDADRDAAAGLAERRGWWTLPTSLA</sequence>
<dbReference type="InterPro" id="IPR006204">
    <property type="entry name" value="GHMP_kinase_N_dom"/>
</dbReference>
<dbReference type="SUPFAM" id="SSF54211">
    <property type="entry name" value="Ribosomal protein S5 domain 2-like"/>
    <property type="match status" value="1"/>
</dbReference>
<evidence type="ECO:0000256" key="4">
    <source>
        <dbReference type="ARBA" id="ARBA00022679"/>
    </source>
</evidence>
<evidence type="ECO:0000313" key="14">
    <source>
        <dbReference type="Proteomes" id="UP000546200"/>
    </source>
</evidence>
<keyword evidence="5 10" id="KW-0547">Nucleotide-binding</keyword>
<evidence type="ECO:0000256" key="10">
    <source>
        <dbReference type="HAMAP-Rule" id="MF_00061"/>
    </source>
</evidence>
<keyword evidence="4 10" id="KW-0808">Transferase</keyword>
<dbReference type="PIRSF" id="PIRSF010376">
    <property type="entry name" value="IspE"/>
    <property type="match status" value="1"/>
</dbReference>
<keyword evidence="14" id="KW-1185">Reference proteome</keyword>
<evidence type="ECO:0000259" key="11">
    <source>
        <dbReference type="Pfam" id="PF00288"/>
    </source>
</evidence>
<comment type="catalytic activity">
    <reaction evidence="10">
        <text>4-CDP-2-C-methyl-D-erythritol + ATP = 4-CDP-2-C-methyl-D-erythritol 2-phosphate + ADP + H(+)</text>
        <dbReference type="Rhea" id="RHEA:18437"/>
        <dbReference type="ChEBI" id="CHEBI:15378"/>
        <dbReference type="ChEBI" id="CHEBI:30616"/>
        <dbReference type="ChEBI" id="CHEBI:57823"/>
        <dbReference type="ChEBI" id="CHEBI:57919"/>
        <dbReference type="ChEBI" id="CHEBI:456216"/>
        <dbReference type="EC" id="2.7.1.148"/>
    </reaction>
</comment>
<feature type="domain" description="GHMP kinase C-terminal" evidence="12">
    <location>
        <begin position="214"/>
        <end position="278"/>
    </location>
</feature>
<dbReference type="PANTHER" id="PTHR43527:SF2">
    <property type="entry name" value="4-DIPHOSPHOCYTIDYL-2-C-METHYL-D-ERYTHRITOL KINASE, CHLOROPLASTIC"/>
    <property type="match status" value="1"/>
</dbReference>
<evidence type="ECO:0000256" key="1">
    <source>
        <dbReference type="ARBA" id="ARBA00009684"/>
    </source>
</evidence>
<dbReference type="PANTHER" id="PTHR43527">
    <property type="entry name" value="4-DIPHOSPHOCYTIDYL-2-C-METHYL-D-ERYTHRITOL KINASE, CHLOROPLASTIC"/>
    <property type="match status" value="1"/>
</dbReference>
<comment type="similarity">
    <text evidence="1 10">Belongs to the GHMP kinase family. IspE subfamily.</text>
</comment>
<dbReference type="InterPro" id="IPR004424">
    <property type="entry name" value="IspE"/>
</dbReference>
<dbReference type="AlphaFoldDB" id="A0A7W9BCJ2"/>
<dbReference type="HAMAP" id="MF_00061">
    <property type="entry name" value="IspE"/>
    <property type="match status" value="1"/>
</dbReference>
<dbReference type="Gene3D" id="3.30.70.890">
    <property type="entry name" value="GHMP kinase, C-terminal domain"/>
    <property type="match status" value="1"/>
</dbReference>
<dbReference type="Pfam" id="PF00288">
    <property type="entry name" value="GHMP_kinases_N"/>
    <property type="match status" value="1"/>
</dbReference>
<feature type="active site" evidence="10">
    <location>
        <position position="9"/>
    </location>
</feature>
<comment type="pathway">
    <text evidence="10">Isoprenoid biosynthesis; isopentenyl diphosphate biosynthesis via DXP pathway; isopentenyl diphosphate from 1-deoxy-D-xylulose 5-phosphate: step 3/6.</text>
</comment>
<evidence type="ECO:0000259" key="12">
    <source>
        <dbReference type="Pfam" id="PF08544"/>
    </source>
</evidence>
<dbReference type="UniPathway" id="UPA00056">
    <property type="reaction ID" value="UER00094"/>
</dbReference>
<name>A0A7W9BCJ2_9SPHN</name>
<dbReference type="Proteomes" id="UP000546200">
    <property type="component" value="Unassembled WGS sequence"/>
</dbReference>
<feature type="domain" description="GHMP kinase N-terminal" evidence="11">
    <location>
        <begin position="87"/>
        <end position="164"/>
    </location>
</feature>
<keyword evidence="6 10" id="KW-0418">Kinase</keyword>
<protein>
    <recommendedName>
        <fullName evidence="3 10">4-diphosphocytidyl-2-C-methyl-D-erythritol kinase</fullName>
        <shortName evidence="10">CMK</shortName>
        <ecNumber evidence="2 10">2.7.1.148</ecNumber>
    </recommendedName>
    <alternativeName>
        <fullName evidence="9 10">4-(cytidine-5'-diphospho)-2-C-methyl-D-erythritol kinase</fullName>
    </alternativeName>
</protein>
<keyword evidence="8 10" id="KW-0414">Isoprene biosynthesis</keyword>
<feature type="active site" evidence="10">
    <location>
        <position position="157"/>
    </location>
</feature>
<dbReference type="GO" id="GO:0019288">
    <property type="term" value="P:isopentenyl diphosphate biosynthetic process, methylerythritol 4-phosphate pathway"/>
    <property type="evidence" value="ECO:0007669"/>
    <property type="project" value="UniProtKB-UniRule"/>
</dbReference>
<accession>A0A7W9BCJ2</accession>
<dbReference type="EMBL" id="JACIJK010000004">
    <property type="protein sequence ID" value="MBB5714715.1"/>
    <property type="molecule type" value="Genomic_DNA"/>
</dbReference>